<protein>
    <submittedName>
        <fullName evidence="4">WYL domain-containing protein</fullName>
    </submittedName>
</protein>
<evidence type="ECO:0000313" key="6">
    <source>
        <dbReference type="Proteomes" id="UP000557656"/>
    </source>
</evidence>
<dbReference type="GeneID" id="78485287"/>
<evidence type="ECO:0000313" key="4">
    <source>
        <dbReference type="EMBL" id="NVP31689.1"/>
    </source>
</evidence>
<dbReference type="SUPFAM" id="SSF46785">
    <property type="entry name" value="Winged helix' DNA-binding domain"/>
    <property type="match status" value="1"/>
</dbReference>
<dbReference type="PANTHER" id="PTHR34580:SF3">
    <property type="entry name" value="PROTEIN PAFB"/>
    <property type="match status" value="1"/>
</dbReference>
<reference evidence="5 6" key="1">
    <citation type="submission" date="2020-05" db="EMBL/GenBank/DDBJ databases">
        <title>Draft Genome Sequences of Sphingomonas sp. Isolated from the International Space Station.</title>
        <authorList>
            <person name="Bijlani S."/>
            <person name="Singh N.K."/>
            <person name="Mason C.E."/>
            <person name="Wang C.C."/>
            <person name="Venkateswaran K."/>
        </authorList>
    </citation>
    <scope>NUCLEOTIDE SEQUENCE [LARGE SCALE GENOMIC DNA]</scope>
    <source>
        <strain evidence="3 6">IIF7SW-B5</strain>
        <strain evidence="4">ISS-IIF7SWP</strain>
    </source>
</reference>
<dbReference type="PROSITE" id="PS52050">
    <property type="entry name" value="WYL"/>
    <property type="match status" value="1"/>
</dbReference>
<dbReference type="InterPro" id="IPR036388">
    <property type="entry name" value="WH-like_DNA-bd_sf"/>
</dbReference>
<dbReference type="PANTHER" id="PTHR34580">
    <property type="match status" value="1"/>
</dbReference>
<dbReference type="InterPro" id="IPR013196">
    <property type="entry name" value="HTH_11"/>
</dbReference>
<dbReference type="Proteomes" id="UP000557656">
    <property type="component" value="Unassembled WGS sequence"/>
</dbReference>
<sequence length="225" mass="24968">MRSLRLLALLDHLRGCSAPISADTLAVALSVSARTIYRDMVTLQAMGAPVRGEPGIGYQLEPGYFLPPLHLDPDEMDAVMLGMRLIAARGDEALAAAAHRVSAKLGASMEAEKAQAYKRLPLRAVSRRTPTGAASNAHLAPLRTAIRRRSMLEIEYVDLLERRSTRIVRPLGLTLFDAAWLLTAWCESRDAFRNFRIDRLIAARGTGGTFRHERGKRFEDYLETL</sequence>
<dbReference type="Pfam" id="PF08279">
    <property type="entry name" value="HTH_11"/>
    <property type="match status" value="1"/>
</dbReference>
<dbReference type="Proteomes" id="UP000531581">
    <property type="component" value="Unassembled WGS sequence"/>
</dbReference>
<evidence type="ECO:0000259" key="1">
    <source>
        <dbReference type="Pfam" id="PF08279"/>
    </source>
</evidence>
<keyword evidence="6" id="KW-1185">Reference proteome</keyword>
<dbReference type="EMBL" id="JABYQV010000008">
    <property type="protein sequence ID" value="NVP31689.1"/>
    <property type="molecule type" value="Genomic_DNA"/>
</dbReference>
<dbReference type="Pfam" id="PF13280">
    <property type="entry name" value="WYL"/>
    <property type="match status" value="1"/>
</dbReference>
<dbReference type="AlphaFoldDB" id="A0A7Y7QVX9"/>
<evidence type="ECO:0000313" key="5">
    <source>
        <dbReference type="Proteomes" id="UP000531581"/>
    </source>
</evidence>
<organism evidence="4 5">
    <name type="scientific">Sphingomonas sanguinis</name>
    <dbReference type="NCBI Taxonomy" id="33051"/>
    <lineage>
        <taxon>Bacteria</taxon>
        <taxon>Pseudomonadati</taxon>
        <taxon>Pseudomonadota</taxon>
        <taxon>Alphaproteobacteria</taxon>
        <taxon>Sphingomonadales</taxon>
        <taxon>Sphingomonadaceae</taxon>
        <taxon>Sphingomonas</taxon>
    </lineage>
</organism>
<proteinExistence type="predicted"/>
<evidence type="ECO:0000259" key="2">
    <source>
        <dbReference type="Pfam" id="PF13280"/>
    </source>
</evidence>
<gene>
    <name evidence="3" type="ORF">HKX05_15025</name>
    <name evidence="4" type="ORF">HLV41_11610</name>
</gene>
<dbReference type="RefSeq" id="WP_061779295.1">
    <property type="nucleotide sequence ID" value="NZ_JABEOV010000021.1"/>
</dbReference>
<feature type="domain" description="WYL" evidence="2">
    <location>
        <begin position="138"/>
        <end position="202"/>
    </location>
</feature>
<comment type="caution">
    <text evidence="4">The sequence shown here is derived from an EMBL/GenBank/DDBJ whole genome shotgun (WGS) entry which is preliminary data.</text>
</comment>
<dbReference type="InterPro" id="IPR051534">
    <property type="entry name" value="CBASS_pafABC_assoc_protein"/>
</dbReference>
<dbReference type="EMBL" id="JABEOV010000021">
    <property type="protein sequence ID" value="NNG54660.1"/>
    <property type="molecule type" value="Genomic_DNA"/>
</dbReference>
<dbReference type="InterPro" id="IPR026881">
    <property type="entry name" value="WYL_dom"/>
</dbReference>
<accession>A0A7Y7QVX9</accession>
<dbReference type="Gene3D" id="1.10.10.10">
    <property type="entry name" value="Winged helix-like DNA-binding domain superfamily/Winged helix DNA-binding domain"/>
    <property type="match status" value="1"/>
</dbReference>
<feature type="domain" description="Helix-turn-helix type 11" evidence="1">
    <location>
        <begin position="5"/>
        <end position="59"/>
    </location>
</feature>
<evidence type="ECO:0000313" key="3">
    <source>
        <dbReference type="EMBL" id="NNG54660.1"/>
    </source>
</evidence>
<name>A0A7Y7QVX9_9SPHN</name>
<dbReference type="InterPro" id="IPR036390">
    <property type="entry name" value="WH_DNA-bd_sf"/>
</dbReference>